<evidence type="ECO:0000313" key="3">
    <source>
        <dbReference type="Proteomes" id="UP000284842"/>
    </source>
</evidence>
<protein>
    <submittedName>
        <fullName evidence="2">Uncharacterized protein</fullName>
    </submittedName>
</protein>
<proteinExistence type="predicted"/>
<feature type="region of interest" description="Disordered" evidence="1">
    <location>
        <begin position="292"/>
        <end position="311"/>
    </location>
</feature>
<dbReference type="Proteomes" id="UP000284842">
    <property type="component" value="Unassembled WGS sequence"/>
</dbReference>
<keyword evidence="3" id="KW-1185">Reference proteome</keyword>
<evidence type="ECO:0000256" key="1">
    <source>
        <dbReference type="SAM" id="MobiDB-lite"/>
    </source>
</evidence>
<comment type="caution">
    <text evidence="2">The sequence shown here is derived from an EMBL/GenBank/DDBJ whole genome shotgun (WGS) entry which is preliminary data.</text>
</comment>
<sequence>MRTTRTTVKYLARRLPEELEYMIFQLAGWSHRSALPRFLLVARRVKAWLEPILYNTLMHTCLRSHQYPPLTASSRAADYFKPGLKLSRHFKRVAPFFKNVMLQDLCAENALVILELCVNIQNLALWRLTGGISILQPVIRSLPLKRVSLNVADLQGFSSAYPSPHTLADSSFIFDHTLYPHLTHLDIILMPSVRWESWSNLALMPHLTHLSCDFDSPALLQAILAHCGNLRMVLFAGPHNQFYEELSEEVLRDGRVVRLREPVDLIPDWELSAFDGEDVWERAEKVLRKKEREASRALVSERGKDKESDSS</sequence>
<gene>
    <name evidence="2" type="ORF">CVT24_007629</name>
</gene>
<evidence type="ECO:0000313" key="2">
    <source>
        <dbReference type="EMBL" id="PPQ73643.1"/>
    </source>
</evidence>
<organism evidence="2 3">
    <name type="scientific">Panaeolus cyanescens</name>
    <dbReference type="NCBI Taxonomy" id="181874"/>
    <lineage>
        <taxon>Eukaryota</taxon>
        <taxon>Fungi</taxon>
        <taxon>Dikarya</taxon>
        <taxon>Basidiomycota</taxon>
        <taxon>Agaricomycotina</taxon>
        <taxon>Agaricomycetes</taxon>
        <taxon>Agaricomycetidae</taxon>
        <taxon>Agaricales</taxon>
        <taxon>Agaricineae</taxon>
        <taxon>Galeropsidaceae</taxon>
        <taxon>Panaeolus</taxon>
    </lineage>
</organism>
<dbReference type="OrthoDB" id="3145912at2759"/>
<reference evidence="2 3" key="1">
    <citation type="journal article" date="2018" name="Evol. Lett.">
        <title>Horizontal gene cluster transfer increased hallucinogenic mushroom diversity.</title>
        <authorList>
            <person name="Reynolds H.T."/>
            <person name="Vijayakumar V."/>
            <person name="Gluck-Thaler E."/>
            <person name="Korotkin H.B."/>
            <person name="Matheny P.B."/>
            <person name="Slot J.C."/>
        </authorList>
    </citation>
    <scope>NUCLEOTIDE SEQUENCE [LARGE SCALE GENOMIC DNA]</scope>
    <source>
        <strain evidence="2 3">2629</strain>
    </source>
</reference>
<accession>A0A409W550</accession>
<dbReference type="InParanoid" id="A0A409W550"/>
<dbReference type="AlphaFoldDB" id="A0A409W550"/>
<dbReference type="EMBL" id="NHTK01005805">
    <property type="protein sequence ID" value="PPQ73643.1"/>
    <property type="molecule type" value="Genomic_DNA"/>
</dbReference>
<name>A0A409W550_9AGAR</name>